<dbReference type="AlphaFoldDB" id="A0A645ARF0"/>
<reference evidence="7" key="1">
    <citation type="submission" date="2019-08" db="EMBL/GenBank/DDBJ databases">
        <authorList>
            <person name="Kucharzyk K."/>
            <person name="Murdoch R.W."/>
            <person name="Higgins S."/>
            <person name="Loffler F."/>
        </authorList>
    </citation>
    <scope>NUCLEOTIDE SEQUENCE</scope>
</reference>
<dbReference type="EMBL" id="VSSQ01015233">
    <property type="protein sequence ID" value="MPM55348.1"/>
    <property type="molecule type" value="Genomic_DNA"/>
</dbReference>
<feature type="transmembrane region" description="Helical" evidence="6">
    <location>
        <begin position="82"/>
        <end position="109"/>
    </location>
</feature>
<comment type="caution">
    <text evidence="7">The sequence shown here is derived from an EMBL/GenBank/DDBJ whole genome shotgun (WGS) entry which is preliminary data.</text>
</comment>
<dbReference type="PANTHER" id="PTHR30482:SF5">
    <property type="entry name" value="ABC TRANSPORTER PERMEASE PROTEIN"/>
    <property type="match status" value="1"/>
</dbReference>
<dbReference type="CDD" id="cd06581">
    <property type="entry name" value="TM_PBP1_LivM_like"/>
    <property type="match status" value="1"/>
</dbReference>
<protein>
    <recommendedName>
        <fullName evidence="8">High-affinity branched-chain amino acid transport system permease protein LivH</fullName>
    </recommendedName>
</protein>
<evidence type="ECO:0000256" key="1">
    <source>
        <dbReference type="ARBA" id="ARBA00004651"/>
    </source>
</evidence>
<keyword evidence="3 6" id="KW-0812">Transmembrane</keyword>
<gene>
    <name evidence="7" type="ORF">SDC9_102142</name>
</gene>
<dbReference type="InterPro" id="IPR001851">
    <property type="entry name" value="ABC_transp_permease"/>
</dbReference>
<evidence type="ECO:0000313" key="7">
    <source>
        <dbReference type="EMBL" id="MPM55348.1"/>
    </source>
</evidence>
<feature type="transmembrane region" description="Helical" evidence="6">
    <location>
        <begin position="121"/>
        <end position="144"/>
    </location>
</feature>
<keyword evidence="2" id="KW-1003">Cell membrane</keyword>
<sequence length="171" mass="18399">MYVFMVALLVVLMMLVYNLVHSSTGRAMIAMKSSRSAAMAMGVNVFRYKLISFAISSVFAGIAGVCYVHFFRHVDPTVWTAVLSLNLIAIVVIGGTATVGGAVVGAVVMHGLPELLKDAPIIGEIAGLPFVLVGCLMVVILIFYPRGLIHIPRDVIERIQKRTARAGKKEA</sequence>
<keyword evidence="5 6" id="KW-0472">Membrane</keyword>
<name>A0A645ARF0_9ZZZZ</name>
<evidence type="ECO:0000256" key="3">
    <source>
        <dbReference type="ARBA" id="ARBA00022692"/>
    </source>
</evidence>
<dbReference type="Pfam" id="PF02653">
    <property type="entry name" value="BPD_transp_2"/>
    <property type="match status" value="1"/>
</dbReference>
<proteinExistence type="predicted"/>
<dbReference type="GO" id="GO:0015658">
    <property type="term" value="F:branched-chain amino acid transmembrane transporter activity"/>
    <property type="evidence" value="ECO:0007669"/>
    <property type="project" value="InterPro"/>
</dbReference>
<feature type="transmembrane region" description="Helical" evidence="6">
    <location>
        <begin position="46"/>
        <end position="70"/>
    </location>
</feature>
<comment type="subcellular location">
    <subcellularLocation>
        <location evidence="1">Cell membrane</location>
        <topology evidence="1">Multi-pass membrane protein</topology>
    </subcellularLocation>
</comment>
<evidence type="ECO:0000256" key="4">
    <source>
        <dbReference type="ARBA" id="ARBA00022989"/>
    </source>
</evidence>
<evidence type="ECO:0008006" key="8">
    <source>
        <dbReference type="Google" id="ProtNLM"/>
    </source>
</evidence>
<evidence type="ECO:0000256" key="6">
    <source>
        <dbReference type="SAM" id="Phobius"/>
    </source>
</evidence>
<evidence type="ECO:0000256" key="5">
    <source>
        <dbReference type="ARBA" id="ARBA00023136"/>
    </source>
</evidence>
<organism evidence="7">
    <name type="scientific">bioreactor metagenome</name>
    <dbReference type="NCBI Taxonomy" id="1076179"/>
    <lineage>
        <taxon>unclassified sequences</taxon>
        <taxon>metagenomes</taxon>
        <taxon>ecological metagenomes</taxon>
    </lineage>
</organism>
<dbReference type="InterPro" id="IPR043428">
    <property type="entry name" value="LivM-like"/>
</dbReference>
<dbReference type="PANTHER" id="PTHR30482">
    <property type="entry name" value="HIGH-AFFINITY BRANCHED-CHAIN AMINO ACID TRANSPORT SYSTEM PERMEASE"/>
    <property type="match status" value="1"/>
</dbReference>
<accession>A0A645ARF0</accession>
<evidence type="ECO:0000256" key="2">
    <source>
        <dbReference type="ARBA" id="ARBA00022475"/>
    </source>
</evidence>
<dbReference type="GO" id="GO:0005886">
    <property type="term" value="C:plasma membrane"/>
    <property type="evidence" value="ECO:0007669"/>
    <property type="project" value="UniProtKB-SubCell"/>
</dbReference>
<keyword evidence="4 6" id="KW-1133">Transmembrane helix</keyword>